<dbReference type="Pfam" id="PF00534">
    <property type="entry name" value="Glycos_transf_1"/>
    <property type="match status" value="1"/>
</dbReference>
<dbReference type="PANTHER" id="PTHR45947">
    <property type="entry name" value="SULFOQUINOVOSYL TRANSFERASE SQD2"/>
    <property type="match status" value="1"/>
</dbReference>
<sequence length="396" mass="44525">MRVAFVHYWLVSMRGGEQVLEALSDLYPQADIFTLVYDEKKISEKLKRHKITPSFLQRIPGAVAHYKKLLPLMPFALESFDLSSYDLVISSESGPAKGIIPAPDAVHICYCHSPMRYVWDHYHTYRANSGTVSRALMPLFAPRLRQWDVSTSARVDVFVANSHHVQHRIAKYYRRSSKVVSPPVQVQNFLPAEVSGDFYLCAGQLVRYKRVDLAVEAFKLNGKKLVVVGEGEEMARLKATATPNITFLGRVPFNKLKELLSQCRALVFPGEEDFGITPVEAMASGRPVIAYGRGGVMDTIIPNKTGVLFEDQSTEGLLQAIEYFEAMEGQFEPLLIRQHAQQFSAEEFKGKMRTIVEVELDRRASQKAHNSASLTEYWAHEQFEGLSSGPNAALVQ</sequence>
<dbReference type="InterPro" id="IPR050194">
    <property type="entry name" value="Glycosyltransferase_grp1"/>
</dbReference>
<name>A0A432VBR1_9HYPH</name>
<gene>
    <name evidence="2" type="ORF">EET67_01365</name>
</gene>
<feature type="domain" description="Glycosyl transferase family 1" evidence="1">
    <location>
        <begin position="197"/>
        <end position="328"/>
    </location>
</feature>
<proteinExistence type="predicted"/>
<evidence type="ECO:0000313" key="3">
    <source>
        <dbReference type="Proteomes" id="UP000281647"/>
    </source>
</evidence>
<dbReference type="InterPro" id="IPR001296">
    <property type="entry name" value="Glyco_trans_1"/>
</dbReference>
<keyword evidence="2" id="KW-0808">Transferase</keyword>
<dbReference type="SUPFAM" id="SSF53756">
    <property type="entry name" value="UDP-Glycosyltransferase/glycogen phosphorylase"/>
    <property type="match status" value="1"/>
</dbReference>
<organism evidence="2 3">
    <name type="scientific">Borborobacter arsenicus</name>
    <dbReference type="NCBI Taxonomy" id="1851146"/>
    <lineage>
        <taxon>Bacteria</taxon>
        <taxon>Pseudomonadati</taxon>
        <taxon>Pseudomonadota</taxon>
        <taxon>Alphaproteobacteria</taxon>
        <taxon>Hyphomicrobiales</taxon>
        <taxon>Phyllobacteriaceae</taxon>
        <taxon>Borborobacter</taxon>
    </lineage>
</organism>
<dbReference type="Gene3D" id="3.40.50.2000">
    <property type="entry name" value="Glycogen Phosphorylase B"/>
    <property type="match status" value="2"/>
</dbReference>
<dbReference type="GO" id="GO:0016757">
    <property type="term" value="F:glycosyltransferase activity"/>
    <property type="evidence" value="ECO:0007669"/>
    <property type="project" value="InterPro"/>
</dbReference>
<accession>A0A432VBR1</accession>
<evidence type="ECO:0000313" key="2">
    <source>
        <dbReference type="EMBL" id="RUM99574.1"/>
    </source>
</evidence>
<dbReference type="RefSeq" id="WP_128625813.1">
    <property type="nucleotide sequence ID" value="NZ_RKST01000001.1"/>
</dbReference>
<dbReference type="EMBL" id="RKST01000001">
    <property type="protein sequence ID" value="RUM99574.1"/>
    <property type="molecule type" value="Genomic_DNA"/>
</dbReference>
<dbReference type="Proteomes" id="UP000281647">
    <property type="component" value="Unassembled WGS sequence"/>
</dbReference>
<protein>
    <submittedName>
        <fullName evidence="2">Glycosyltransferase family 4 protein</fullName>
    </submittedName>
</protein>
<reference evidence="2 3" key="1">
    <citation type="submission" date="2018-11" db="EMBL/GenBank/DDBJ databases">
        <title>Pseudaminobacter arsenicus sp. nov., an arsenic-resistant bacterium isolated from arsenic-rich aquifers.</title>
        <authorList>
            <person name="Mu Y."/>
        </authorList>
    </citation>
    <scope>NUCLEOTIDE SEQUENCE [LARGE SCALE GENOMIC DNA]</scope>
    <source>
        <strain evidence="2 3">CB3</strain>
    </source>
</reference>
<dbReference type="PANTHER" id="PTHR45947:SF3">
    <property type="entry name" value="SULFOQUINOVOSYL TRANSFERASE SQD2"/>
    <property type="match status" value="1"/>
</dbReference>
<evidence type="ECO:0000259" key="1">
    <source>
        <dbReference type="Pfam" id="PF00534"/>
    </source>
</evidence>
<dbReference type="AlphaFoldDB" id="A0A432VBR1"/>
<keyword evidence="3" id="KW-1185">Reference proteome</keyword>
<comment type="caution">
    <text evidence="2">The sequence shown here is derived from an EMBL/GenBank/DDBJ whole genome shotgun (WGS) entry which is preliminary data.</text>
</comment>
<dbReference type="OrthoDB" id="9801573at2"/>